<name>A0ABV0JHW2_9CYAN</name>
<protein>
    <recommendedName>
        <fullName evidence="3">XRE family transcriptional regulator</fullName>
    </recommendedName>
</protein>
<sequence length="160" mass="18448">MPQNNQSVNWKFDANDTYSPIYYKETVVGFVKPDYASKIIEFLNDNEKLRKAFKMACFDLILESGGDTNKVNELMKKYIESTERPQNGTGAIAYLLRDRQEALDISDKEFVRFCDSYRLSWRELKEIYAGKEVSDSQLGAIARIVGKSIEELIEVRDGHD</sequence>
<proteinExistence type="predicted"/>
<dbReference type="EMBL" id="JAMPKK010000001">
    <property type="protein sequence ID" value="MEP0863028.1"/>
    <property type="molecule type" value="Genomic_DNA"/>
</dbReference>
<gene>
    <name evidence="1" type="ORF">NDI37_00895</name>
</gene>
<evidence type="ECO:0000313" key="1">
    <source>
        <dbReference type="EMBL" id="MEP0863028.1"/>
    </source>
</evidence>
<organism evidence="1 2">
    <name type="scientific">Funiculus sociatus GB2-A5</name>
    <dbReference type="NCBI Taxonomy" id="2933946"/>
    <lineage>
        <taxon>Bacteria</taxon>
        <taxon>Bacillati</taxon>
        <taxon>Cyanobacteriota</taxon>
        <taxon>Cyanophyceae</taxon>
        <taxon>Coleofasciculales</taxon>
        <taxon>Coleofasciculaceae</taxon>
        <taxon>Funiculus</taxon>
    </lineage>
</organism>
<accession>A0ABV0JHW2</accession>
<dbReference type="RefSeq" id="WP_190424401.1">
    <property type="nucleotide sequence ID" value="NZ_JAMPKK010000001.1"/>
</dbReference>
<dbReference type="Proteomes" id="UP001442494">
    <property type="component" value="Unassembled WGS sequence"/>
</dbReference>
<comment type="caution">
    <text evidence="1">The sequence shown here is derived from an EMBL/GenBank/DDBJ whole genome shotgun (WGS) entry which is preliminary data.</text>
</comment>
<evidence type="ECO:0008006" key="3">
    <source>
        <dbReference type="Google" id="ProtNLM"/>
    </source>
</evidence>
<keyword evidence="2" id="KW-1185">Reference proteome</keyword>
<evidence type="ECO:0000313" key="2">
    <source>
        <dbReference type="Proteomes" id="UP001442494"/>
    </source>
</evidence>
<reference evidence="1 2" key="1">
    <citation type="submission" date="2022-04" db="EMBL/GenBank/DDBJ databases">
        <title>Positive selection, recombination, and allopatry shape intraspecific diversity of widespread and dominant cyanobacteria.</title>
        <authorList>
            <person name="Wei J."/>
            <person name="Shu W."/>
            <person name="Hu C."/>
        </authorList>
    </citation>
    <scope>NUCLEOTIDE SEQUENCE [LARGE SCALE GENOMIC DNA]</scope>
    <source>
        <strain evidence="1 2">GB2-A5</strain>
    </source>
</reference>